<reference evidence="1 2" key="1">
    <citation type="submission" date="2020-04" db="EMBL/GenBank/DDBJ databases">
        <authorList>
            <person name="Hitch T.C.A."/>
            <person name="Wylensek D."/>
            <person name="Clavel T."/>
        </authorList>
    </citation>
    <scope>NUCLEOTIDE SEQUENCE [LARGE SCALE GENOMIC DNA]</scope>
    <source>
        <strain evidence="1 2">COR2-253-APC-1A</strain>
    </source>
</reference>
<name>A0A848AYZ8_9BACT</name>
<comment type="caution">
    <text evidence="1">The sequence shown here is derived from an EMBL/GenBank/DDBJ whole genome shotgun (WGS) entry which is preliminary data.</text>
</comment>
<dbReference type="RefSeq" id="WP_168962192.1">
    <property type="nucleotide sequence ID" value="NZ_CAUFPP010000005.1"/>
</dbReference>
<evidence type="ECO:0000313" key="2">
    <source>
        <dbReference type="Proteomes" id="UP000576225"/>
    </source>
</evidence>
<accession>A0A848AYZ8</accession>
<dbReference type="EMBL" id="JABAEW010000011">
    <property type="protein sequence ID" value="NMD86469.1"/>
    <property type="molecule type" value="Genomic_DNA"/>
</dbReference>
<organism evidence="1 2">
    <name type="scientific">Victivallis vadensis</name>
    <dbReference type="NCBI Taxonomy" id="172901"/>
    <lineage>
        <taxon>Bacteria</taxon>
        <taxon>Pseudomonadati</taxon>
        <taxon>Lentisphaerota</taxon>
        <taxon>Lentisphaeria</taxon>
        <taxon>Victivallales</taxon>
        <taxon>Victivallaceae</taxon>
        <taxon>Victivallis</taxon>
    </lineage>
</organism>
<evidence type="ECO:0000313" key="1">
    <source>
        <dbReference type="EMBL" id="NMD86469.1"/>
    </source>
</evidence>
<protein>
    <submittedName>
        <fullName evidence="1">Uncharacterized protein</fullName>
    </submittedName>
</protein>
<gene>
    <name evidence="1" type="ORF">HF882_07735</name>
</gene>
<dbReference type="AlphaFoldDB" id="A0A848AYZ8"/>
<sequence length="220" mass="25171">MKWYKLITLITICGIINGCAARKSGGAGTISQMQELQHKLNITALFSQDKLLYQGIPVYKKIRKDPKGQSVAFYTENGLNHGPARIMDSNGIPVVDTVYSEGRMTEYYYAKIKNRTYCLIFKDGKPWEGNLFLPGHSNTGEMEFKNGILSGVYEYENGHNRKPLIDFSKNEFRDKRPWNGFFMTEGQNKISFYRNGKIIVDQKNMELLTYINELLGQLGL</sequence>
<dbReference type="Proteomes" id="UP000576225">
    <property type="component" value="Unassembled WGS sequence"/>
</dbReference>
<proteinExistence type="predicted"/>